<dbReference type="Proteomes" id="UP000005824">
    <property type="component" value="Unassembled WGS sequence"/>
</dbReference>
<evidence type="ECO:0000313" key="3">
    <source>
        <dbReference type="Proteomes" id="UP000005824"/>
    </source>
</evidence>
<proteinExistence type="predicted"/>
<feature type="region of interest" description="Disordered" evidence="1">
    <location>
        <begin position="1"/>
        <end position="34"/>
    </location>
</feature>
<protein>
    <submittedName>
        <fullName evidence="2">Uncharacterized protein</fullName>
    </submittedName>
</protein>
<dbReference type="AlphaFoldDB" id="B4CXR4"/>
<dbReference type="EMBL" id="ABVL01000003">
    <property type="protein sequence ID" value="EDY21062.1"/>
    <property type="molecule type" value="Genomic_DNA"/>
</dbReference>
<feature type="compositionally biased region" description="Polar residues" evidence="1">
    <location>
        <begin position="8"/>
        <end position="17"/>
    </location>
</feature>
<organism evidence="2 3">
    <name type="scientific">Chthoniobacter flavus Ellin428</name>
    <dbReference type="NCBI Taxonomy" id="497964"/>
    <lineage>
        <taxon>Bacteria</taxon>
        <taxon>Pseudomonadati</taxon>
        <taxon>Verrucomicrobiota</taxon>
        <taxon>Spartobacteria</taxon>
        <taxon>Chthoniobacterales</taxon>
        <taxon>Chthoniobacteraceae</taxon>
        <taxon>Chthoniobacter</taxon>
    </lineage>
</organism>
<comment type="caution">
    <text evidence="2">The sequence shown here is derived from an EMBL/GenBank/DDBJ whole genome shotgun (WGS) entry which is preliminary data.</text>
</comment>
<name>B4CXR4_9BACT</name>
<dbReference type="RefSeq" id="WP_006978681.1">
    <property type="nucleotide sequence ID" value="NZ_ABVL01000003.1"/>
</dbReference>
<evidence type="ECO:0000256" key="1">
    <source>
        <dbReference type="SAM" id="MobiDB-lite"/>
    </source>
</evidence>
<keyword evidence="3" id="KW-1185">Reference proteome</keyword>
<gene>
    <name evidence="2" type="ORF">CfE428DRAFT_1355</name>
</gene>
<sequence length="69" mass="7544">MSVDTESEATVNAIQETLTKHRQEKAMIEKRSAGDQQRLRELDAIIAALEAIPPAPTDVLAEALTTNQN</sequence>
<reference evidence="2 3" key="1">
    <citation type="journal article" date="2011" name="J. Bacteriol.">
        <title>Genome sequence of Chthoniobacter flavus Ellin428, an aerobic heterotrophic soil bacterium.</title>
        <authorList>
            <person name="Kant R."/>
            <person name="van Passel M.W."/>
            <person name="Palva A."/>
            <person name="Lucas S."/>
            <person name="Lapidus A."/>
            <person name="Glavina Del Rio T."/>
            <person name="Dalin E."/>
            <person name="Tice H."/>
            <person name="Bruce D."/>
            <person name="Goodwin L."/>
            <person name="Pitluck S."/>
            <person name="Larimer F.W."/>
            <person name="Land M.L."/>
            <person name="Hauser L."/>
            <person name="Sangwan P."/>
            <person name="de Vos W.M."/>
            <person name="Janssen P.H."/>
            <person name="Smidt H."/>
        </authorList>
    </citation>
    <scope>NUCLEOTIDE SEQUENCE [LARGE SCALE GENOMIC DNA]</scope>
    <source>
        <strain evidence="2 3">Ellin428</strain>
    </source>
</reference>
<evidence type="ECO:0000313" key="2">
    <source>
        <dbReference type="EMBL" id="EDY21062.1"/>
    </source>
</evidence>
<feature type="compositionally biased region" description="Basic and acidic residues" evidence="1">
    <location>
        <begin position="18"/>
        <end position="34"/>
    </location>
</feature>
<dbReference type="STRING" id="497964.CfE428DRAFT_1355"/>
<accession>B4CXR4</accession>
<dbReference type="InParanoid" id="B4CXR4"/>